<evidence type="ECO:0000256" key="3">
    <source>
        <dbReference type="ARBA" id="ARBA00022821"/>
    </source>
</evidence>
<gene>
    <name evidence="7" type="ORF">ACJRO7_026619</name>
</gene>
<evidence type="ECO:0000313" key="8">
    <source>
        <dbReference type="Proteomes" id="UP001634007"/>
    </source>
</evidence>
<comment type="caution">
    <text evidence="7">The sequence shown here is derived from an EMBL/GenBank/DDBJ whole genome shotgun (WGS) entry which is preliminary data.</text>
</comment>
<accession>A0ABD3JQ04</accession>
<proteinExistence type="inferred from homology"/>
<evidence type="ECO:0000259" key="6">
    <source>
        <dbReference type="Pfam" id="PF23247"/>
    </source>
</evidence>
<dbReference type="InterPro" id="IPR050905">
    <property type="entry name" value="Plant_NBS-LRR"/>
</dbReference>
<sequence length="944" mass="106453">MADIGVPVAVEVAKCLVAPVGRHCSYVIFCDRYVRQLNGEVEKLGDTRDQVQHSIDEAGNNMKPIKPMVARWVNEVEAVANEVRDVLDYDEKAKKTCFYGWLPNPKARYHLGKKASRTVKVIQALIAGGQFEKVDFENPPPGLVGGASDVNSSAGDGGDFITDSRASVFQGIMKALNDEKVKVVGVYGPGGVGKTTLMEEVEKKLRNEKILFHMIAKTKVLQNPNLKNIQDDIAYFLSLDLNDEKSLVGRADRLSKKLQSDPTKKILIILDDLWDKLDLKAVGIPLGNESRGCKLLLTSRYKDVLLRQNMRASPIFHLKGLEDDEAFSLFEKTVGNRLKDDEELKVIAPQVVKKLAGLPLLINSVANTLKDSDVYAWRNALIKIDEKEKDTIVKLSYDHLKSEDAKSLFLLCGLIGGTIRVETLLILGMGLGLFEEFRRTMQDARDRLNTTLDKLRSACLLLDDGDDNENVTIHDLYSEVIISTPFRGQNSLMMNSNYGSWPKEKLEKCWAICIVDVGKDRLVELKTCRFPDLKILMLSQPENWRWMREHQHEVEGCSGLLDFTYIKKLQVLYFRSMHITTLPSSIEILKNLQSLYLDHCDVEDVAILGNLEALQFLSFAGSKIQRLPKEIGKLTNLKLLNLSDCYMLQIIEPDVLKALTNLEELHMKGSFDEWMGKDEILSGSYNVRLAELESLKKLSALEISISNPTILLEVGDLPFGNLKRFWINIGNVNGREFEGLRTMKLKLEGCNGILSKEWVQKALQKTQHLHLDGLREVEKDTHELCIQGFLQLKHLDIQNSPSVKCIASSSNRAFTILESLFLKNLIILEKICHGDIAAECFSKLKAVMVKKCNRLKYLWRLSQMQKLVQLEEIEVRECDSMRAIATIDSRKDIFHADYGVELSNVRRLYLANLPDMMSFCTGAKTTSEGAPIQVTSFSPRVSLS</sequence>
<dbReference type="PANTHER" id="PTHR33463:SF203">
    <property type="entry name" value="AAA+ ATPASE DOMAIN-CONTAINING PROTEIN"/>
    <property type="match status" value="1"/>
</dbReference>
<feature type="domain" description="Disease resistance protein At4g27190-like leucine-rich repeats" evidence="6">
    <location>
        <begin position="822"/>
        <end position="917"/>
    </location>
</feature>
<dbReference type="PRINTS" id="PR00364">
    <property type="entry name" value="DISEASERSIST"/>
</dbReference>
<comment type="similarity">
    <text evidence="1">Belongs to the disease resistance NB-LRR family.</text>
</comment>
<evidence type="ECO:0000256" key="1">
    <source>
        <dbReference type="ARBA" id="ARBA00008894"/>
    </source>
</evidence>
<dbReference type="GO" id="GO:0005524">
    <property type="term" value="F:ATP binding"/>
    <property type="evidence" value="ECO:0007669"/>
    <property type="project" value="UniProtKB-KW"/>
</dbReference>
<name>A0ABD3JQ04_EUCGL</name>
<keyword evidence="3" id="KW-0611">Plant defense</keyword>
<dbReference type="PANTHER" id="PTHR33463">
    <property type="entry name" value="NB-ARC DOMAIN-CONTAINING PROTEIN-RELATED"/>
    <property type="match status" value="1"/>
</dbReference>
<dbReference type="EMBL" id="JBJKBG010000007">
    <property type="protein sequence ID" value="KAL3729523.1"/>
    <property type="molecule type" value="Genomic_DNA"/>
</dbReference>
<evidence type="ECO:0008006" key="9">
    <source>
        <dbReference type="Google" id="ProtNLM"/>
    </source>
</evidence>
<evidence type="ECO:0000256" key="2">
    <source>
        <dbReference type="ARBA" id="ARBA00022741"/>
    </source>
</evidence>
<keyword evidence="4" id="KW-0067">ATP-binding</keyword>
<keyword evidence="8" id="KW-1185">Reference proteome</keyword>
<reference evidence="7 8" key="1">
    <citation type="submission" date="2024-11" db="EMBL/GenBank/DDBJ databases">
        <title>Chromosome-level genome assembly of Eucalyptus globulus Labill. provides insights into its genome evolution.</title>
        <authorList>
            <person name="Li X."/>
        </authorList>
    </citation>
    <scope>NUCLEOTIDE SEQUENCE [LARGE SCALE GENOMIC DNA]</scope>
    <source>
        <strain evidence="7">CL2024</strain>
        <tissue evidence="7">Fresh tender leaves</tissue>
    </source>
</reference>
<dbReference type="InterPro" id="IPR057135">
    <property type="entry name" value="At4g27190-like_LRR"/>
</dbReference>
<dbReference type="Pfam" id="PF00931">
    <property type="entry name" value="NB-ARC"/>
    <property type="match status" value="1"/>
</dbReference>
<evidence type="ECO:0000256" key="4">
    <source>
        <dbReference type="ARBA" id="ARBA00022840"/>
    </source>
</evidence>
<dbReference type="InterPro" id="IPR042197">
    <property type="entry name" value="Apaf_helical"/>
</dbReference>
<dbReference type="Gene3D" id="3.80.10.10">
    <property type="entry name" value="Ribonuclease Inhibitor"/>
    <property type="match status" value="1"/>
</dbReference>
<protein>
    <recommendedName>
        <fullName evidence="9">AAA+ ATPase domain-containing protein</fullName>
    </recommendedName>
</protein>
<dbReference type="Gene3D" id="3.40.50.300">
    <property type="entry name" value="P-loop containing nucleotide triphosphate hydrolases"/>
    <property type="match status" value="1"/>
</dbReference>
<dbReference type="Gene3D" id="1.10.8.430">
    <property type="entry name" value="Helical domain of apoptotic protease-activating factors"/>
    <property type="match status" value="1"/>
</dbReference>
<dbReference type="SUPFAM" id="SSF52058">
    <property type="entry name" value="L domain-like"/>
    <property type="match status" value="1"/>
</dbReference>
<dbReference type="SUPFAM" id="SSF52540">
    <property type="entry name" value="P-loop containing nucleoside triphosphate hydrolases"/>
    <property type="match status" value="1"/>
</dbReference>
<dbReference type="InterPro" id="IPR002182">
    <property type="entry name" value="NB-ARC"/>
</dbReference>
<organism evidence="7 8">
    <name type="scientific">Eucalyptus globulus</name>
    <name type="common">Tasmanian blue gum</name>
    <dbReference type="NCBI Taxonomy" id="34317"/>
    <lineage>
        <taxon>Eukaryota</taxon>
        <taxon>Viridiplantae</taxon>
        <taxon>Streptophyta</taxon>
        <taxon>Embryophyta</taxon>
        <taxon>Tracheophyta</taxon>
        <taxon>Spermatophyta</taxon>
        <taxon>Magnoliopsida</taxon>
        <taxon>eudicotyledons</taxon>
        <taxon>Gunneridae</taxon>
        <taxon>Pentapetalae</taxon>
        <taxon>rosids</taxon>
        <taxon>malvids</taxon>
        <taxon>Myrtales</taxon>
        <taxon>Myrtaceae</taxon>
        <taxon>Myrtoideae</taxon>
        <taxon>Eucalypteae</taxon>
        <taxon>Eucalyptus</taxon>
    </lineage>
</organism>
<dbReference type="InterPro" id="IPR032675">
    <property type="entry name" value="LRR_dom_sf"/>
</dbReference>
<evidence type="ECO:0000259" key="5">
    <source>
        <dbReference type="Pfam" id="PF00931"/>
    </source>
</evidence>
<evidence type="ECO:0000313" key="7">
    <source>
        <dbReference type="EMBL" id="KAL3729523.1"/>
    </source>
</evidence>
<dbReference type="Proteomes" id="UP001634007">
    <property type="component" value="Unassembled WGS sequence"/>
</dbReference>
<dbReference type="InterPro" id="IPR027417">
    <property type="entry name" value="P-loop_NTPase"/>
</dbReference>
<keyword evidence="2" id="KW-0547">Nucleotide-binding</keyword>
<dbReference type="AlphaFoldDB" id="A0ABD3JQ04"/>
<dbReference type="Pfam" id="PF23247">
    <property type="entry name" value="LRR_RPS2"/>
    <property type="match status" value="1"/>
</dbReference>
<feature type="domain" description="NB-ARC" evidence="5">
    <location>
        <begin position="172"/>
        <end position="336"/>
    </location>
</feature>
<dbReference type="GO" id="GO:0006952">
    <property type="term" value="P:defense response"/>
    <property type="evidence" value="ECO:0007669"/>
    <property type="project" value="UniProtKB-KW"/>
</dbReference>